<feature type="transmembrane region" description="Helical" evidence="1">
    <location>
        <begin position="31"/>
        <end position="51"/>
    </location>
</feature>
<comment type="caution">
    <text evidence="2">The sequence shown here is derived from an EMBL/GenBank/DDBJ whole genome shotgun (WGS) entry which is preliminary data.</text>
</comment>
<protein>
    <submittedName>
        <fullName evidence="2">Uncharacterized protein</fullName>
    </submittedName>
</protein>
<dbReference type="PANTHER" id="PTHR34351:SF2">
    <property type="entry name" value="DUF58 DOMAIN-CONTAINING PROTEIN"/>
    <property type="match status" value="1"/>
</dbReference>
<accession>A0A1T2X6L5</accession>
<name>A0A1T2X6L5_9BACL</name>
<feature type="transmembrane region" description="Helical" evidence="1">
    <location>
        <begin position="71"/>
        <end position="90"/>
    </location>
</feature>
<evidence type="ECO:0000256" key="1">
    <source>
        <dbReference type="SAM" id="Phobius"/>
    </source>
</evidence>
<keyword evidence="3" id="KW-1185">Reference proteome</keyword>
<proteinExistence type="predicted"/>
<dbReference type="Proteomes" id="UP000190188">
    <property type="component" value="Unassembled WGS sequence"/>
</dbReference>
<reference evidence="2 3" key="1">
    <citation type="submission" date="2017-01" db="EMBL/GenBank/DDBJ databases">
        <title>Genome analysis of Paenibacillus selenitrireducens ES3-24.</title>
        <authorList>
            <person name="Xu D."/>
            <person name="Yao R."/>
            <person name="Zheng S."/>
        </authorList>
    </citation>
    <scope>NUCLEOTIDE SEQUENCE [LARGE SCALE GENOMIC DNA]</scope>
    <source>
        <strain evidence="2 3">ES3-24</strain>
    </source>
</reference>
<dbReference type="EMBL" id="MSZX01000008">
    <property type="protein sequence ID" value="OPA75527.1"/>
    <property type="molecule type" value="Genomic_DNA"/>
</dbReference>
<sequence length="414" mass="47899">MSAFMKGLAALALWSAAMALALLRNGTVEWFLFTVFSCLFGWGLLIHTLALRSIRVERRLERDRIHAGDRFVVTMTVTIRSWIPLLWIMITDRIDDVRPRSSDGDDGEDIPRFAAEHTRLFMPGFRQQFTYAYRIGGLERGRYPFAPLEVKTGDLFGWFTKKKSAAAHESFLIYPARIPWTHWLTGYTVPSLTAEHSMQRLGVDSPSLGSDIREYVHGDPWKRIHWKSSAKQGRWQLRLPDQEGKAYTCFVFDAASGHHPRFEMAVAWTVARLEQLLTEGTEISFVGHQADGRRTHWMKDYLHEDMMRYFAELQPEGQASLLTAVRHTAMREPRETTFIIVSERLDRETAEISQWLTSRGFQLEWVWIMAQDILSQDEQEWMDRVQRVGGLVYRIEPRRVRLPAHQGGAEDVSA</sequence>
<dbReference type="AlphaFoldDB" id="A0A1T2X6L5"/>
<dbReference type="PANTHER" id="PTHR34351">
    <property type="entry name" value="SLR1927 PROTEIN-RELATED"/>
    <property type="match status" value="1"/>
</dbReference>
<organism evidence="2 3">
    <name type="scientific">Paenibacillus selenitireducens</name>
    <dbReference type="NCBI Taxonomy" id="1324314"/>
    <lineage>
        <taxon>Bacteria</taxon>
        <taxon>Bacillati</taxon>
        <taxon>Bacillota</taxon>
        <taxon>Bacilli</taxon>
        <taxon>Bacillales</taxon>
        <taxon>Paenibacillaceae</taxon>
        <taxon>Paenibacillus</taxon>
    </lineage>
</organism>
<dbReference type="OrthoDB" id="140416at2"/>
<keyword evidence="1" id="KW-0472">Membrane</keyword>
<dbReference type="RefSeq" id="WP_078500728.1">
    <property type="nucleotide sequence ID" value="NZ_MSZX01000008.1"/>
</dbReference>
<gene>
    <name evidence="2" type="ORF">BVG16_19450</name>
</gene>
<keyword evidence="1" id="KW-1133">Transmembrane helix</keyword>
<dbReference type="STRING" id="1324314.BVG16_19450"/>
<evidence type="ECO:0000313" key="2">
    <source>
        <dbReference type="EMBL" id="OPA75527.1"/>
    </source>
</evidence>
<evidence type="ECO:0000313" key="3">
    <source>
        <dbReference type="Proteomes" id="UP000190188"/>
    </source>
</evidence>
<keyword evidence="1" id="KW-0812">Transmembrane</keyword>